<feature type="non-terminal residue" evidence="4">
    <location>
        <position position="169"/>
    </location>
</feature>
<dbReference type="InterPro" id="IPR051714">
    <property type="entry name" value="Znf_CCHC_NABP"/>
</dbReference>
<reference evidence="4 5" key="1">
    <citation type="journal article" date="2018" name="Front. Plant Sci.">
        <title>Red Clover (Trifolium pratense) and Zigzag Clover (T. medium) - A Picture of Genomic Similarities and Differences.</title>
        <authorList>
            <person name="Dluhosova J."/>
            <person name="Istvanek J."/>
            <person name="Nedelnik J."/>
            <person name="Repkova J."/>
        </authorList>
    </citation>
    <scope>NUCLEOTIDE SEQUENCE [LARGE SCALE GENOMIC DNA]</scope>
    <source>
        <strain evidence="5">cv. 10/8</strain>
        <tissue evidence="4">Leaf</tissue>
    </source>
</reference>
<sequence>MSVAEYAANFESLCAFSPHYNTVEAEYDKCVKFESGLRPDIKHLIGFSEIRDFPTLVNKSRICDEDGRAKSNYYKAMSDRKRKGQDRGKPYGDKNKKNGESSGGKKKNSGKCYKCGEMGHKSFECPKKENKCFKCGRLGHKADACQEKVICFNCGEEGHKSPVCKKPKK</sequence>
<dbReference type="SUPFAM" id="SSF57756">
    <property type="entry name" value="Retrovirus zinc finger-like domains"/>
    <property type="match status" value="1"/>
</dbReference>
<dbReference type="PANTHER" id="PTHR23002">
    <property type="entry name" value="ZINC FINGER CCHC DOMAIN CONTAINING PROTEIN"/>
    <property type="match status" value="1"/>
</dbReference>
<name>A0A392QKU4_9FABA</name>
<evidence type="ECO:0000313" key="5">
    <source>
        <dbReference type="Proteomes" id="UP000265520"/>
    </source>
</evidence>
<dbReference type="SMART" id="SM00343">
    <property type="entry name" value="ZnF_C2HC"/>
    <property type="match status" value="3"/>
</dbReference>
<dbReference type="Gene3D" id="4.10.60.10">
    <property type="entry name" value="Zinc finger, CCHC-type"/>
    <property type="match status" value="2"/>
</dbReference>
<dbReference type="EMBL" id="LXQA010142149">
    <property type="protein sequence ID" value="MCI24559.1"/>
    <property type="molecule type" value="Genomic_DNA"/>
</dbReference>
<dbReference type="Proteomes" id="UP000265520">
    <property type="component" value="Unassembled WGS sequence"/>
</dbReference>
<evidence type="ECO:0000256" key="2">
    <source>
        <dbReference type="SAM" id="MobiDB-lite"/>
    </source>
</evidence>
<organism evidence="4 5">
    <name type="scientific">Trifolium medium</name>
    <dbReference type="NCBI Taxonomy" id="97028"/>
    <lineage>
        <taxon>Eukaryota</taxon>
        <taxon>Viridiplantae</taxon>
        <taxon>Streptophyta</taxon>
        <taxon>Embryophyta</taxon>
        <taxon>Tracheophyta</taxon>
        <taxon>Spermatophyta</taxon>
        <taxon>Magnoliopsida</taxon>
        <taxon>eudicotyledons</taxon>
        <taxon>Gunneridae</taxon>
        <taxon>Pentapetalae</taxon>
        <taxon>rosids</taxon>
        <taxon>fabids</taxon>
        <taxon>Fabales</taxon>
        <taxon>Fabaceae</taxon>
        <taxon>Papilionoideae</taxon>
        <taxon>50 kb inversion clade</taxon>
        <taxon>NPAAA clade</taxon>
        <taxon>Hologalegina</taxon>
        <taxon>IRL clade</taxon>
        <taxon>Trifolieae</taxon>
        <taxon>Trifolium</taxon>
    </lineage>
</organism>
<protein>
    <submittedName>
        <fullName evidence="4">Cellular nucleic acid-binding protein</fullName>
    </submittedName>
</protein>
<evidence type="ECO:0000256" key="1">
    <source>
        <dbReference type="PROSITE-ProRule" id="PRU00047"/>
    </source>
</evidence>
<feature type="domain" description="CCHC-type" evidence="3">
    <location>
        <begin position="111"/>
        <end position="127"/>
    </location>
</feature>
<dbReference type="GO" id="GO:0003676">
    <property type="term" value="F:nucleic acid binding"/>
    <property type="evidence" value="ECO:0007669"/>
    <property type="project" value="InterPro"/>
</dbReference>
<dbReference type="GO" id="GO:0008270">
    <property type="term" value="F:zinc ion binding"/>
    <property type="evidence" value="ECO:0007669"/>
    <property type="project" value="UniProtKB-KW"/>
</dbReference>
<evidence type="ECO:0000259" key="3">
    <source>
        <dbReference type="PROSITE" id="PS50158"/>
    </source>
</evidence>
<comment type="caution">
    <text evidence="4">The sequence shown here is derived from an EMBL/GenBank/DDBJ whole genome shotgun (WGS) entry which is preliminary data.</text>
</comment>
<keyword evidence="1" id="KW-0862">Zinc</keyword>
<dbReference type="Pfam" id="PF00098">
    <property type="entry name" value="zf-CCHC"/>
    <property type="match status" value="3"/>
</dbReference>
<evidence type="ECO:0000313" key="4">
    <source>
        <dbReference type="EMBL" id="MCI24559.1"/>
    </source>
</evidence>
<dbReference type="InterPro" id="IPR036875">
    <property type="entry name" value="Znf_CCHC_sf"/>
</dbReference>
<dbReference type="InterPro" id="IPR001878">
    <property type="entry name" value="Znf_CCHC"/>
</dbReference>
<keyword evidence="5" id="KW-1185">Reference proteome</keyword>
<feature type="domain" description="CCHC-type" evidence="3">
    <location>
        <begin position="151"/>
        <end position="166"/>
    </location>
</feature>
<feature type="domain" description="CCHC-type" evidence="3">
    <location>
        <begin position="131"/>
        <end position="147"/>
    </location>
</feature>
<proteinExistence type="predicted"/>
<accession>A0A392QKU4</accession>
<keyword evidence="1" id="KW-0479">Metal-binding</keyword>
<feature type="compositionally biased region" description="Basic and acidic residues" evidence="2">
    <location>
        <begin position="85"/>
        <end position="99"/>
    </location>
</feature>
<dbReference type="AlphaFoldDB" id="A0A392QKU4"/>
<feature type="region of interest" description="Disordered" evidence="2">
    <location>
        <begin position="73"/>
        <end position="109"/>
    </location>
</feature>
<dbReference type="PROSITE" id="PS50158">
    <property type="entry name" value="ZF_CCHC"/>
    <property type="match status" value="3"/>
</dbReference>
<keyword evidence="1" id="KW-0863">Zinc-finger</keyword>